<dbReference type="AlphaFoldDB" id="A0A0A2GYX8"/>
<keyword evidence="3" id="KW-1185">Reference proteome</keyword>
<protein>
    <submittedName>
        <fullName evidence="2">Limonene-1,2-epoxide hydrolase</fullName>
    </submittedName>
</protein>
<proteinExistence type="predicted"/>
<dbReference type="InterPro" id="IPR032710">
    <property type="entry name" value="NTF2-like_dom_sf"/>
</dbReference>
<dbReference type="Gene3D" id="3.10.450.50">
    <property type="match status" value="1"/>
</dbReference>
<dbReference type="RefSeq" id="WP_035324688.1">
    <property type="nucleotide sequence ID" value="NZ_CP015125.1"/>
</dbReference>
<dbReference type="Pfam" id="PF12680">
    <property type="entry name" value="SnoaL_2"/>
    <property type="match status" value="1"/>
</dbReference>
<name>A0A0A2GYX8_9FLAO</name>
<reference evidence="2 3" key="1">
    <citation type="submission" date="2014-10" db="EMBL/GenBank/DDBJ databases">
        <title>Draft genome sequence of the proteorhodopsin-containing marine bacterium Dokdonia donghaensis.</title>
        <authorList>
            <person name="Gomez-Consarnau L."/>
            <person name="Gonzalez J.M."/>
            <person name="Riedel T."/>
            <person name="Jaenicke S."/>
            <person name="Wagner-Doebler I."/>
            <person name="Fuhrman J.A."/>
        </authorList>
    </citation>
    <scope>NUCLEOTIDE SEQUENCE [LARGE SCALE GENOMIC DNA]</scope>
    <source>
        <strain evidence="2 3">DSW-1</strain>
    </source>
</reference>
<sequence>MNVIEKFYKAFQEGNASGMTACYDDNIVFSDPAFGELQGNRAKAMWHMLIERSNGAMTIAYSDVQVSGNTATAKWTAHYTYGPKKRKVVNHVQAAFALKDGKIIAHHDTFDMYTWSKQALGTPGLLLGWTGFMRNKIQQKTNGLLDAYMRRNSSKNYQAI</sequence>
<keyword evidence="2" id="KW-0378">Hydrolase</keyword>
<gene>
    <name evidence="2" type="ORF">NV36_01465</name>
</gene>
<dbReference type="InterPro" id="IPR037401">
    <property type="entry name" value="SnoaL-like"/>
</dbReference>
<organism evidence="2 3">
    <name type="scientific">Dokdonia donghaensis DSW-1</name>
    <dbReference type="NCBI Taxonomy" id="1300343"/>
    <lineage>
        <taxon>Bacteria</taxon>
        <taxon>Pseudomonadati</taxon>
        <taxon>Bacteroidota</taxon>
        <taxon>Flavobacteriia</taxon>
        <taxon>Flavobacteriales</taxon>
        <taxon>Flavobacteriaceae</taxon>
        <taxon>Dokdonia</taxon>
    </lineage>
</organism>
<dbReference type="EMBL" id="JSAQ01000001">
    <property type="protein sequence ID" value="KGO05645.1"/>
    <property type="molecule type" value="Genomic_DNA"/>
</dbReference>
<dbReference type="PATRIC" id="fig|1300343.5.peg.2263"/>
<evidence type="ECO:0000313" key="2">
    <source>
        <dbReference type="EMBL" id="KGO05645.1"/>
    </source>
</evidence>
<dbReference type="GO" id="GO:0016787">
    <property type="term" value="F:hydrolase activity"/>
    <property type="evidence" value="ECO:0007669"/>
    <property type="project" value="UniProtKB-KW"/>
</dbReference>
<evidence type="ECO:0000259" key="1">
    <source>
        <dbReference type="Pfam" id="PF12680"/>
    </source>
</evidence>
<evidence type="ECO:0000313" key="3">
    <source>
        <dbReference type="Proteomes" id="UP000030140"/>
    </source>
</evidence>
<dbReference type="Proteomes" id="UP000030140">
    <property type="component" value="Unassembled WGS sequence"/>
</dbReference>
<comment type="caution">
    <text evidence="2">The sequence shown here is derived from an EMBL/GenBank/DDBJ whole genome shotgun (WGS) entry which is preliminary data.</text>
</comment>
<dbReference type="OrthoDB" id="391735at2"/>
<dbReference type="SUPFAM" id="SSF54427">
    <property type="entry name" value="NTF2-like"/>
    <property type="match status" value="1"/>
</dbReference>
<feature type="domain" description="SnoaL-like" evidence="1">
    <location>
        <begin position="4"/>
        <end position="106"/>
    </location>
</feature>
<accession>A0A0A2GYX8</accession>
<dbReference type="KEGG" id="ddo:I597_2243"/>